<organism evidence="3 4">
    <name type="scientific">Labedella gwakjiensis</name>
    <dbReference type="NCBI Taxonomy" id="390269"/>
    <lineage>
        <taxon>Bacteria</taxon>
        <taxon>Bacillati</taxon>
        <taxon>Actinomycetota</taxon>
        <taxon>Actinomycetes</taxon>
        <taxon>Micrococcales</taxon>
        <taxon>Microbacteriaceae</taxon>
        <taxon>Labedella</taxon>
    </lineage>
</organism>
<proteinExistence type="predicted"/>
<dbReference type="InterPro" id="IPR009003">
    <property type="entry name" value="Peptidase_S1_PA"/>
</dbReference>
<feature type="domain" description="Peptidase S1" evidence="2">
    <location>
        <begin position="155"/>
        <end position="335"/>
    </location>
</feature>
<evidence type="ECO:0000259" key="2">
    <source>
        <dbReference type="Pfam" id="PF00089"/>
    </source>
</evidence>
<dbReference type="InterPro" id="IPR018114">
    <property type="entry name" value="TRYPSIN_HIS"/>
</dbReference>
<dbReference type="Gene3D" id="2.60.40.10">
    <property type="entry name" value="Immunoglobulins"/>
    <property type="match status" value="2"/>
</dbReference>
<evidence type="ECO:0000313" key="4">
    <source>
        <dbReference type="Proteomes" id="UP000268291"/>
    </source>
</evidence>
<name>A0ABY0CDL4_9MICO</name>
<dbReference type="Gene3D" id="2.40.10.10">
    <property type="entry name" value="Trypsin-like serine proteases"/>
    <property type="match status" value="2"/>
</dbReference>
<protein>
    <submittedName>
        <fullName evidence="3">Trypsin-like serine protease</fullName>
    </submittedName>
</protein>
<reference evidence="3 4" key="1">
    <citation type="submission" date="2018-12" db="EMBL/GenBank/DDBJ databases">
        <authorList>
            <person name="hu s."/>
            <person name="Xu Y."/>
            <person name="Xu B."/>
            <person name="Li F."/>
        </authorList>
    </citation>
    <scope>NUCLEOTIDE SEQUENCE [LARGE SCALE GENOMIC DNA]</scope>
    <source>
        <strain evidence="3 4">KSW2-17</strain>
    </source>
</reference>
<dbReference type="Proteomes" id="UP000268291">
    <property type="component" value="Unassembled WGS sequence"/>
</dbReference>
<dbReference type="EMBL" id="RZGY01000001">
    <property type="protein sequence ID" value="RUQ87639.1"/>
    <property type="molecule type" value="Genomic_DNA"/>
</dbReference>
<dbReference type="Pfam" id="PF00089">
    <property type="entry name" value="Trypsin"/>
    <property type="match status" value="1"/>
</dbReference>
<gene>
    <name evidence="3" type="ORF">ELQ93_12275</name>
</gene>
<accession>A0ABY0CDL4</accession>
<keyword evidence="1" id="KW-1133">Transmembrane helix</keyword>
<sequence length="693" mass="69120">MRPSVICTPRHRRSVSAHPPPRLRRALALGTAAAFGLGGLFAAPAFAETAPEEAPTSGAAYEAQAKELLAEDAIQAVGRDKDGNVVVIKTSDASAEFDAFEAKYANVVVKEVAAPFESAASTDVVGGAGYYTEGDEGGFVCSIGFSAWSPEGDPAVVSAGHCTDDGANSLTALTLPSGDDAGGGNDETVALTEPLGTFGFSQYGGPGNTAGAENTTSVDISVIDVTNPALDLHPEVTDWTTAAADDLFASTTEISSVGKAAVGKPVSKSGRTTGLTSDATVDLVDGWAEVSGRIVYGFGVEGLVSDQGDSGGAIFQGEKAVGILSGGAPAEGGLPAITWGADLQAGLALTDGYTIMLAVDAPVLTSPADGAEIERGATISGTGPASTTIVVDPNEGETFEITTNASGAWSFPAPSTLGKYGFTLQSKKGFNLSEEAYYTVQVVPAPLKAPGISSPKDGSTVETEVTSIRGTGLPLAQITVTGDVEGTAVVGDNGVWSVPANLSYGEYSISVTQSSEGETSPVATSDFTVAPVAPSISTPADGDWFAAGDAPESTSGVGLAGATVTVAVNGKVVGTDEIPAEPTQEMRLAAAALPGDNWEVALANAIVTGDNVISVTQTVDGVTSAAATATVELRAAAGEGPVAGPGEGAGNGGGLAVTGGPDLLPIGIAAWLLIAGGIAAAVVVRKRRLVTED</sequence>
<keyword evidence="1" id="KW-0472">Membrane</keyword>
<dbReference type="InterPro" id="IPR013783">
    <property type="entry name" value="Ig-like_fold"/>
</dbReference>
<dbReference type="CDD" id="cd21112">
    <property type="entry name" value="alphaLP-like"/>
    <property type="match status" value="1"/>
</dbReference>
<dbReference type="SUPFAM" id="SSF50494">
    <property type="entry name" value="Trypsin-like serine proteases"/>
    <property type="match status" value="1"/>
</dbReference>
<keyword evidence="4" id="KW-1185">Reference proteome</keyword>
<evidence type="ECO:0000313" key="3">
    <source>
        <dbReference type="EMBL" id="RUQ87639.1"/>
    </source>
</evidence>
<keyword evidence="1" id="KW-0812">Transmembrane</keyword>
<comment type="caution">
    <text evidence="3">The sequence shown here is derived from an EMBL/GenBank/DDBJ whole genome shotgun (WGS) entry which is preliminary data.</text>
</comment>
<dbReference type="InterPro" id="IPR001254">
    <property type="entry name" value="Trypsin_dom"/>
</dbReference>
<feature type="transmembrane region" description="Helical" evidence="1">
    <location>
        <begin position="663"/>
        <end position="684"/>
    </location>
</feature>
<evidence type="ECO:0000256" key="1">
    <source>
        <dbReference type="SAM" id="Phobius"/>
    </source>
</evidence>
<dbReference type="PROSITE" id="PS00134">
    <property type="entry name" value="TRYPSIN_HIS"/>
    <property type="match status" value="1"/>
</dbReference>
<dbReference type="InterPro" id="IPR043504">
    <property type="entry name" value="Peptidase_S1_PA_chymotrypsin"/>
</dbReference>